<dbReference type="InterPro" id="IPR018357">
    <property type="entry name" value="Hexapep_transf_CS"/>
</dbReference>
<organism evidence="5 6">
    <name type="scientific">Sediminicola luteus</name>
    <dbReference type="NCBI Taxonomy" id="319238"/>
    <lineage>
        <taxon>Bacteria</taxon>
        <taxon>Pseudomonadati</taxon>
        <taxon>Bacteroidota</taxon>
        <taxon>Flavobacteriia</taxon>
        <taxon>Flavobacteriales</taxon>
        <taxon>Flavobacteriaceae</taxon>
        <taxon>Sediminicola</taxon>
    </lineage>
</organism>
<dbReference type="CDD" id="cd03349">
    <property type="entry name" value="LbH_XAT"/>
    <property type="match status" value="1"/>
</dbReference>
<evidence type="ECO:0000256" key="3">
    <source>
        <dbReference type="ARBA" id="ARBA00022737"/>
    </source>
</evidence>
<evidence type="ECO:0000256" key="4">
    <source>
        <dbReference type="ARBA" id="ARBA00023315"/>
    </source>
</evidence>
<evidence type="ECO:0000256" key="2">
    <source>
        <dbReference type="ARBA" id="ARBA00022679"/>
    </source>
</evidence>
<dbReference type="EC" id="2.3.1.-" evidence="5"/>
<dbReference type="Gene3D" id="2.160.10.10">
    <property type="entry name" value="Hexapeptide repeat proteins"/>
    <property type="match status" value="1"/>
</dbReference>
<protein>
    <submittedName>
        <fullName evidence="5">CatB-related O-acetyltransferase</fullName>
        <ecNumber evidence="5">2.3.1.-</ecNumber>
    </submittedName>
</protein>
<dbReference type="PROSITE" id="PS00101">
    <property type="entry name" value="HEXAPEP_TRANSFERASES"/>
    <property type="match status" value="1"/>
</dbReference>
<keyword evidence="2 5" id="KW-0808">Transferase</keyword>
<dbReference type="PANTHER" id="PTHR43300:SF11">
    <property type="entry name" value="ACETYLTRANSFERASE RV3034C-RELATED"/>
    <property type="match status" value="1"/>
</dbReference>
<dbReference type="GO" id="GO:0016746">
    <property type="term" value="F:acyltransferase activity"/>
    <property type="evidence" value="ECO:0007669"/>
    <property type="project" value="UniProtKB-KW"/>
</dbReference>
<comment type="caution">
    <text evidence="5">The sequence shown here is derived from an EMBL/GenBank/DDBJ whole genome shotgun (WGS) entry which is preliminary data.</text>
</comment>
<dbReference type="InterPro" id="IPR050179">
    <property type="entry name" value="Trans_hexapeptide_repeat"/>
</dbReference>
<evidence type="ECO:0000313" key="5">
    <source>
        <dbReference type="EMBL" id="MET7030076.1"/>
    </source>
</evidence>
<dbReference type="EMBL" id="JBEWYP010000006">
    <property type="protein sequence ID" value="MET7030076.1"/>
    <property type="molecule type" value="Genomic_DNA"/>
</dbReference>
<keyword evidence="4 5" id="KW-0012">Acyltransferase</keyword>
<comment type="similarity">
    <text evidence="1">Belongs to the transferase hexapeptide repeat family.</text>
</comment>
<proteinExistence type="inferred from homology"/>
<keyword evidence="3" id="KW-0677">Repeat</keyword>
<dbReference type="PANTHER" id="PTHR43300">
    <property type="entry name" value="ACETYLTRANSFERASE"/>
    <property type="match status" value="1"/>
</dbReference>
<dbReference type="Proteomes" id="UP001549773">
    <property type="component" value="Unassembled WGS sequence"/>
</dbReference>
<sequence length="228" mass="25242">MKTSQLVTRILWIPFGLIRGLLDLANQKARDIDNRRRFPQAIIDQNSSFTNGVTIGKNSHICSNCIVNNSHVGSYSYVNYGTLIQNTTIGNYCSIAHHVKIGLGAHPLNMFSTSPIFYKTKNALNVRVLQDDLDFQDYAHITIGSDVWIGANAIIMDGVTIGHGAVVAAGAIVSKNVPAYAIVGGVPAKIIRYRFTEEQRKAILKTRWWEKNAIDVQAMKDNLTEIVN</sequence>
<accession>A0ABV2TXR9</accession>
<evidence type="ECO:0000256" key="1">
    <source>
        <dbReference type="ARBA" id="ARBA00007274"/>
    </source>
</evidence>
<dbReference type="InterPro" id="IPR011004">
    <property type="entry name" value="Trimer_LpxA-like_sf"/>
</dbReference>
<reference evidence="5 6" key="1">
    <citation type="submission" date="2024-07" db="EMBL/GenBank/DDBJ databases">
        <title>The genome sequence of type strain Sediminicola luteus GDMCC 1.2596T.</title>
        <authorList>
            <person name="Liu Y."/>
        </authorList>
    </citation>
    <scope>NUCLEOTIDE SEQUENCE [LARGE SCALE GENOMIC DNA]</scope>
    <source>
        <strain evidence="5 6">GDMCC 1.2596</strain>
    </source>
</reference>
<name>A0ABV2TXR9_9FLAO</name>
<dbReference type="Pfam" id="PF14602">
    <property type="entry name" value="Hexapep_2"/>
    <property type="match status" value="1"/>
</dbReference>
<dbReference type="SUPFAM" id="SSF51161">
    <property type="entry name" value="Trimeric LpxA-like enzymes"/>
    <property type="match status" value="1"/>
</dbReference>
<dbReference type="InterPro" id="IPR001451">
    <property type="entry name" value="Hexapep"/>
</dbReference>
<keyword evidence="6" id="KW-1185">Reference proteome</keyword>
<evidence type="ECO:0000313" key="6">
    <source>
        <dbReference type="Proteomes" id="UP001549773"/>
    </source>
</evidence>
<gene>
    <name evidence="5" type="ORF">ABXZ32_11755</name>
</gene>
<dbReference type="Pfam" id="PF00132">
    <property type="entry name" value="Hexapep"/>
    <property type="match status" value="1"/>
</dbReference>